<dbReference type="SMART" id="SM00456">
    <property type="entry name" value="WW"/>
    <property type="match status" value="1"/>
</dbReference>
<feature type="compositionally biased region" description="Basic and acidic residues" evidence="1">
    <location>
        <begin position="744"/>
        <end position="753"/>
    </location>
</feature>
<dbReference type="Pfam" id="PF12237">
    <property type="entry name" value="PCIF1_WW"/>
    <property type="match status" value="1"/>
</dbReference>
<dbReference type="Gene3D" id="2.20.70.10">
    <property type="match status" value="1"/>
</dbReference>
<name>A0A8S1CVK6_9INSE</name>
<dbReference type="PANTHER" id="PTHR21727:SF0">
    <property type="entry name" value="MRNA (2'-O-METHYLADENOSINE-N(6)-)-METHYLTRANSFERASE"/>
    <property type="match status" value="1"/>
</dbReference>
<reference evidence="3 4" key="1">
    <citation type="submission" date="2020-04" db="EMBL/GenBank/DDBJ databases">
        <authorList>
            <person name="Alioto T."/>
            <person name="Alioto T."/>
            <person name="Gomez Garrido J."/>
        </authorList>
    </citation>
    <scope>NUCLEOTIDE SEQUENCE [LARGE SCALE GENOMIC DNA]</scope>
</reference>
<dbReference type="AlphaFoldDB" id="A0A8S1CVK6"/>
<evidence type="ECO:0000259" key="2">
    <source>
        <dbReference type="PROSITE" id="PS50020"/>
    </source>
</evidence>
<organism evidence="3 4">
    <name type="scientific">Cloeon dipterum</name>
    <dbReference type="NCBI Taxonomy" id="197152"/>
    <lineage>
        <taxon>Eukaryota</taxon>
        <taxon>Metazoa</taxon>
        <taxon>Ecdysozoa</taxon>
        <taxon>Arthropoda</taxon>
        <taxon>Hexapoda</taxon>
        <taxon>Insecta</taxon>
        <taxon>Pterygota</taxon>
        <taxon>Palaeoptera</taxon>
        <taxon>Ephemeroptera</taxon>
        <taxon>Pisciforma</taxon>
        <taxon>Baetidae</taxon>
        <taxon>Cloeon</taxon>
    </lineage>
</organism>
<gene>
    <name evidence="3" type="ORF">CLODIP_2_CD13255</name>
</gene>
<protein>
    <recommendedName>
        <fullName evidence="2">WW domain-containing protein</fullName>
    </recommendedName>
</protein>
<feature type="region of interest" description="Disordered" evidence="1">
    <location>
        <begin position="742"/>
        <end position="768"/>
    </location>
</feature>
<keyword evidence="4" id="KW-1185">Reference proteome</keyword>
<dbReference type="PROSITE" id="PS50020">
    <property type="entry name" value="WW_DOMAIN_2"/>
    <property type="match status" value="1"/>
</dbReference>
<accession>A0A8S1CVK6</accession>
<dbReference type="GO" id="GO:0005634">
    <property type="term" value="C:nucleus"/>
    <property type="evidence" value="ECO:0007669"/>
    <property type="project" value="TreeGrafter"/>
</dbReference>
<evidence type="ECO:0000256" key="1">
    <source>
        <dbReference type="SAM" id="MobiDB-lite"/>
    </source>
</evidence>
<feature type="region of interest" description="Disordered" evidence="1">
    <location>
        <begin position="207"/>
        <end position="239"/>
    </location>
</feature>
<dbReference type="CDD" id="cd00201">
    <property type="entry name" value="WW"/>
    <property type="match status" value="1"/>
</dbReference>
<dbReference type="InterPro" id="IPR022035">
    <property type="entry name" value="PCIF1_WW"/>
</dbReference>
<dbReference type="InterPro" id="IPR036020">
    <property type="entry name" value="WW_dom_sf"/>
</dbReference>
<dbReference type="GO" id="GO:0016422">
    <property type="term" value="F:mRNA (2'-O-methyladenosine-N6-)-methyltransferase activity"/>
    <property type="evidence" value="ECO:0007669"/>
    <property type="project" value="InterPro"/>
</dbReference>
<evidence type="ECO:0000313" key="3">
    <source>
        <dbReference type="EMBL" id="CAB3373321.1"/>
    </source>
</evidence>
<dbReference type="PANTHER" id="PTHR21727">
    <property type="entry name" value="PHOSPHORYLATED CTD INTERACTING FACTOR 1"/>
    <property type="match status" value="1"/>
</dbReference>
<dbReference type="EMBL" id="CADEPI010000084">
    <property type="protein sequence ID" value="CAB3373321.1"/>
    <property type="molecule type" value="Genomic_DNA"/>
</dbReference>
<dbReference type="InterPro" id="IPR001202">
    <property type="entry name" value="WW_dom"/>
</dbReference>
<proteinExistence type="predicted"/>
<dbReference type="Proteomes" id="UP000494165">
    <property type="component" value="Unassembled WGS sequence"/>
</dbReference>
<sequence>MRLLLLVCLYESEIGYKSKADALTSRNNVAGAEYLHLKVESFRTMNEVKPEKHGPMGEPHWDSSSMVPIMPPMGAPTPMHHMHQMPPPPPHLMHPGVIPPGHPGHLPIMEHNMPHTPAGLVAPCPIRPTPMIPTAEPMPLMPGQVQGFWVFQEGSAPIGEPILAPLTPELMNIGWRQCWSKRENRPYFWNKLTNESLWETPVLKPPLPPPHPQQRFDPITDPLGISSGTKRRASEEANPQAKRIILTGPWDLEVSTNVIILERSLSELPQPHPETEAMRANFVAKLRQSYQDLCHSREAIDAPRESFNRWLMERKTVDTGTDTLLPSRCAPEVSPAMFAAIMDDIPIRLVKPKFTGDARKQLSKYAEAAKKLIESRTVSPERATYDDFQERLSHLKSQCQPHLAEAVKRSVEGICLKIYTLSCDYARKVREKNEELLKANNVLIPEVPPLPPAHMRRKVWCYPVQLASPGARLPAIEYLPDRAEQAVLRWKGDGVSINIMHLQKLELLYKHSCYDDKKYEMFLPRVWCLLKRYSSFMGENLPGGGGANSSHSSLPTAVFECMQSCFGVTFECFASPMNCYFRQYCSPFADTDGFFGSRGPFLEFWPVSGSFEVNAPACEELLLASLGHIERLLAGSPEPLSFIVALPERREVSAPAGPDSQAPAPTSALEALNKSRFGRRQIVVPAFEHEAIHGLQHCIQRSEAIIKSSHALVLVWLQNESGFQKWGPTEERVEQLLEAFRPGRHSDRERKELLSPTRPGLGSSHHHSVPMTPTLPVPIIPPTHLPVVVDHPLSNGQVLLPDSK</sequence>
<comment type="caution">
    <text evidence="3">The sequence shown here is derived from an EMBL/GenBank/DDBJ whole genome shotgun (WGS) entry which is preliminary data.</text>
</comment>
<dbReference type="SUPFAM" id="SSF51045">
    <property type="entry name" value="WW domain"/>
    <property type="match status" value="1"/>
</dbReference>
<dbReference type="Pfam" id="PF00397">
    <property type="entry name" value="WW"/>
    <property type="match status" value="1"/>
</dbReference>
<feature type="domain" description="WW" evidence="2">
    <location>
        <begin position="169"/>
        <end position="203"/>
    </location>
</feature>
<dbReference type="GO" id="GO:0099122">
    <property type="term" value="F:RNA polymerase II C-terminal domain binding"/>
    <property type="evidence" value="ECO:0007669"/>
    <property type="project" value="InterPro"/>
</dbReference>
<dbReference type="OrthoDB" id="193787at2759"/>
<evidence type="ECO:0000313" key="4">
    <source>
        <dbReference type="Proteomes" id="UP000494165"/>
    </source>
</evidence>
<dbReference type="InterPro" id="IPR039881">
    <property type="entry name" value="PCIF1-like"/>
</dbReference>